<evidence type="ECO:0000256" key="4">
    <source>
        <dbReference type="ARBA" id="ARBA00022692"/>
    </source>
</evidence>
<name>A0AAV2IIR5_LYMST</name>
<evidence type="ECO:0000256" key="8">
    <source>
        <dbReference type="ARBA" id="ARBA00023136"/>
    </source>
</evidence>
<evidence type="ECO:0000256" key="6">
    <source>
        <dbReference type="ARBA" id="ARBA00023053"/>
    </source>
</evidence>
<evidence type="ECO:0000256" key="7">
    <source>
        <dbReference type="ARBA" id="ARBA00023065"/>
    </source>
</evidence>
<dbReference type="GO" id="GO:0051453">
    <property type="term" value="P:regulation of intracellular pH"/>
    <property type="evidence" value="ECO:0007669"/>
    <property type="project" value="TreeGrafter"/>
</dbReference>
<dbReference type="Pfam" id="PF00999">
    <property type="entry name" value="Na_H_Exchanger"/>
    <property type="match status" value="1"/>
</dbReference>
<reference evidence="12 13" key="1">
    <citation type="submission" date="2024-04" db="EMBL/GenBank/DDBJ databases">
        <authorList>
            <consortium name="Genoscope - CEA"/>
            <person name="William W."/>
        </authorList>
    </citation>
    <scope>NUCLEOTIDE SEQUENCE [LARGE SCALE GENOMIC DNA]</scope>
</reference>
<keyword evidence="6" id="KW-0915">Sodium</keyword>
<feature type="transmembrane region" description="Helical" evidence="10">
    <location>
        <begin position="46"/>
        <end position="75"/>
    </location>
</feature>
<dbReference type="GO" id="GO:0015385">
    <property type="term" value="F:sodium:proton antiporter activity"/>
    <property type="evidence" value="ECO:0007669"/>
    <property type="project" value="InterPro"/>
</dbReference>
<dbReference type="InterPro" id="IPR018422">
    <property type="entry name" value="Cation/H_exchanger_CPA1"/>
</dbReference>
<evidence type="ECO:0000256" key="10">
    <source>
        <dbReference type="SAM" id="Phobius"/>
    </source>
</evidence>
<keyword evidence="7" id="KW-0406">Ion transport</keyword>
<accession>A0AAV2IIR5</accession>
<evidence type="ECO:0000256" key="3">
    <source>
        <dbReference type="ARBA" id="ARBA00022475"/>
    </source>
</evidence>
<dbReference type="GO" id="GO:0098719">
    <property type="term" value="P:sodium ion import across plasma membrane"/>
    <property type="evidence" value="ECO:0007669"/>
    <property type="project" value="TreeGrafter"/>
</dbReference>
<keyword evidence="5 10" id="KW-1133">Transmembrane helix</keyword>
<feature type="transmembrane region" description="Helical" evidence="10">
    <location>
        <begin position="95"/>
        <end position="119"/>
    </location>
</feature>
<sequence>MFIVTSFSSTVYVLGIIVAPVIGIIISKAVAYWLSRIIKDSVNEICIVVASVYMCYLFANFLRVSGIIAVVAMGISMTGKRSFMGEGTEKFLIRFLHVMSTFFNSNMILICGLQAVTVIKPSINVE</sequence>
<evidence type="ECO:0000256" key="2">
    <source>
        <dbReference type="ARBA" id="ARBA00022448"/>
    </source>
</evidence>
<dbReference type="InterPro" id="IPR006153">
    <property type="entry name" value="Cation/H_exchanger_TM"/>
</dbReference>
<dbReference type="GO" id="GO:0015386">
    <property type="term" value="F:potassium:proton antiporter activity"/>
    <property type="evidence" value="ECO:0007669"/>
    <property type="project" value="TreeGrafter"/>
</dbReference>
<evidence type="ECO:0000256" key="5">
    <source>
        <dbReference type="ARBA" id="ARBA00022989"/>
    </source>
</evidence>
<dbReference type="AlphaFoldDB" id="A0AAV2IIR5"/>
<keyword evidence="4 10" id="KW-0812">Transmembrane</keyword>
<gene>
    <name evidence="12" type="ORF">GSLYS_00019612001</name>
</gene>
<organism evidence="12 13">
    <name type="scientific">Lymnaea stagnalis</name>
    <name type="common">Great pond snail</name>
    <name type="synonym">Helix stagnalis</name>
    <dbReference type="NCBI Taxonomy" id="6523"/>
    <lineage>
        <taxon>Eukaryota</taxon>
        <taxon>Metazoa</taxon>
        <taxon>Spiralia</taxon>
        <taxon>Lophotrochozoa</taxon>
        <taxon>Mollusca</taxon>
        <taxon>Gastropoda</taxon>
        <taxon>Heterobranchia</taxon>
        <taxon>Euthyneura</taxon>
        <taxon>Panpulmonata</taxon>
        <taxon>Hygrophila</taxon>
        <taxon>Lymnaeoidea</taxon>
        <taxon>Lymnaeidae</taxon>
        <taxon>Lymnaea</taxon>
    </lineage>
</organism>
<evidence type="ECO:0000256" key="1">
    <source>
        <dbReference type="ARBA" id="ARBA00004651"/>
    </source>
</evidence>
<keyword evidence="13" id="KW-1185">Reference proteome</keyword>
<evidence type="ECO:0000259" key="11">
    <source>
        <dbReference type="Pfam" id="PF00999"/>
    </source>
</evidence>
<dbReference type="Proteomes" id="UP001497497">
    <property type="component" value="Unassembled WGS sequence"/>
</dbReference>
<feature type="transmembrane region" description="Helical" evidence="10">
    <location>
        <begin position="12"/>
        <end position="34"/>
    </location>
</feature>
<keyword evidence="8 10" id="KW-0472">Membrane</keyword>
<evidence type="ECO:0000256" key="9">
    <source>
        <dbReference type="ARBA" id="ARBA00023201"/>
    </source>
</evidence>
<dbReference type="PANTHER" id="PTHR10110">
    <property type="entry name" value="SODIUM/HYDROGEN EXCHANGER"/>
    <property type="match status" value="1"/>
</dbReference>
<keyword evidence="9" id="KW-0739">Sodium transport</keyword>
<dbReference type="EMBL" id="CAXITT010000787">
    <property type="protein sequence ID" value="CAL1546235.1"/>
    <property type="molecule type" value="Genomic_DNA"/>
</dbReference>
<evidence type="ECO:0000313" key="13">
    <source>
        <dbReference type="Proteomes" id="UP001497497"/>
    </source>
</evidence>
<dbReference type="GO" id="GO:0005886">
    <property type="term" value="C:plasma membrane"/>
    <property type="evidence" value="ECO:0007669"/>
    <property type="project" value="UniProtKB-SubCell"/>
</dbReference>
<proteinExistence type="predicted"/>
<evidence type="ECO:0000313" key="12">
    <source>
        <dbReference type="EMBL" id="CAL1546235.1"/>
    </source>
</evidence>
<comment type="subcellular location">
    <subcellularLocation>
        <location evidence="1">Cell membrane</location>
        <topology evidence="1">Multi-pass membrane protein</topology>
    </subcellularLocation>
</comment>
<keyword evidence="2" id="KW-0813">Transport</keyword>
<protein>
    <recommendedName>
        <fullName evidence="11">Cation/H+ exchanger transmembrane domain-containing protein</fullName>
    </recommendedName>
</protein>
<dbReference type="PANTHER" id="PTHR10110:SF86">
    <property type="entry name" value="SODIUM_HYDROGEN EXCHANGER 7"/>
    <property type="match status" value="1"/>
</dbReference>
<feature type="domain" description="Cation/H+ exchanger transmembrane" evidence="11">
    <location>
        <begin position="7"/>
        <end position="116"/>
    </location>
</feature>
<comment type="caution">
    <text evidence="12">The sequence shown here is derived from an EMBL/GenBank/DDBJ whole genome shotgun (WGS) entry which is preliminary data.</text>
</comment>
<keyword evidence="3" id="KW-1003">Cell membrane</keyword>
<feature type="non-terminal residue" evidence="12">
    <location>
        <position position="126"/>
    </location>
</feature>